<dbReference type="InterPro" id="IPR043147">
    <property type="entry name" value="Penicillin_amidase_A-knob"/>
</dbReference>
<evidence type="ECO:0000256" key="1">
    <source>
        <dbReference type="ARBA" id="ARBA00006586"/>
    </source>
</evidence>
<dbReference type="PIRSF" id="PIRSF001227">
    <property type="entry name" value="Pen_acylase"/>
    <property type="match status" value="1"/>
</dbReference>
<dbReference type="Gene3D" id="3.60.20.10">
    <property type="entry name" value="Glutamine Phosphoribosylpyrophosphate, subunit 1, domain 1"/>
    <property type="match status" value="1"/>
</dbReference>
<feature type="active site" description="Nucleophile" evidence="5">
    <location>
        <position position="227"/>
    </location>
</feature>
<keyword evidence="4" id="KW-0865">Zymogen</keyword>
<dbReference type="GO" id="GO:0046872">
    <property type="term" value="F:metal ion binding"/>
    <property type="evidence" value="ECO:0007669"/>
    <property type="project" value="UniProtKB-KW"/>
</dbReference>
<reference evidence="9" key="2">
    <citation type="submission" date="2015-08" db="EMBL/GenBank/DDBJ databases">
        <title>Draft Genome Sequence of a Heterotrophic Facultative Anaerobic Bacterium Ardenticatena maritima Strain 110S.</title>
        <authorList>
            <person name="Kawaichi S."/>
            <person name="Yoshida T."/>
            <person name="Sako Y."/>
            <person name="Nakamura R."/>
        </authorList>
    </citation>
    <scope>NUCLEOTIDE SEQUENCE [LARGE SCALE GENOMIC DNA]</scope>
    <source>
        <strain evidence="9">110S</strain>
    </source>
</reference>
<name>A0A0M8K512_9CHLR</name>
<dbReference type="OrthoDB" id="9759796at2"/>
<keyword evidence="6" id="KW-0106">Calcium</keyword>
<dbReference type="InterPro" id="IPR002692">
    <property type="entry name" value="S45"/>
</dbReference>
<protein>
    <submittedName>
        <fullName evidence="8">Acyl-homoserine-lactone acylase</fullName>
        <ecNumber evidence="8">3.5.1.97</ecNumber>
    </submittedName>
</protein>
<accession>A0A0M8K512</accession>
<dbReference type="InterPro" id="IPR043146">
    <property type="entry name" value="Penicillin_amidase_N_B-knob"/>
</dbReference>
<dbReference type="Gene3D" id="2.30.120.10">
    <property type="match status" value="1"/>
</dbReference>
<organism evidence="8 9">
    <name type="scientific">Ardenticatena maritima</name>
    <dbReference type="NCBI Taxonomy" id="872965"/>
    <lineage>
        <taxon>Bacteria</taxon>
        <taxon>Bacillati</taxon>
        <taxon>Chloroflexota</taxon>
        <taxon>Ardenticatenia</taxon>
        <taxon>Ardenticatenales</taxon>
        <taxon>Ardenticatenaceae</taxon>
        <taxon>Ardenticatena</taxon>
    </lineage>
</organism>
<evidence type="ECO:0000313" key="8">
    <source>
        <dbReference type="EMBL" id="GAP61803.1"/>
    </source>
</evidence>
<feature type="binding site" evidence="6">
    <location>
        <position position="481"/>
    </location>
    <ligand>
        <name>Ca(2+)</name>
        <dbReference type="ChEBI" id="CHEBI:29108"/>
    </ligand>
</feature>
<keyword evidence="7" id="KW-0812">Transmembrane</keyword>
<keyword evidence="3 8" id="KW-0378">Hydrolase</keyword>
<feature type="transmembrane region" description="Helical" evidence="7">
    <location>
        <begin position="20"/>
        <end position="40"/>
    </location>
</feature>
<evidence type="ECO:0000256" key="5">
    <source>
        <dbReference type="PIRSR" id="PIRSR001227-1"/>
    </source>
</evidence>
<dbReference type="Gene3D" id="1.10.1400.10">
    <property type="match status" value="1"/>
</dbReference>
<proteinExistence type="inferred from homology"/>
<dbReference type="RefSeq" id="WP_054491750.1">
    <property type="nucleotide sequence ID" value="NZ_BBZA01000015.1"/>
</dbReference>
<comment type="similarity">
    <text evidence="1">Belongs to the peptidase S45 family.</text>
</comment>
<evidence type="ECO:0000256" key="7">
    <source>
        <dbReference type="SAM" id="Phobius"/>
    </source>
</evidence>
<dbReference type="EMBL" id="BBZA01000015">
    <property type="protein sequence ID" value="GAP61803.1"/>
    <property type="molecule type" value="Genomic_DNA"/>
</dbReference>
<dbReference type="Proteomes" id="UP000037784">
    <property type="component" value="Unassembled WGS sequence"/>
</dbReference>
<dbReference type="PANTHER" id="PTHR34218">
    <property type="entry name" value="PEPTIDASE S45 PENICILLIN AMIDASE"/>
    <property type="match status" value="1"/>
</dbReference>
<evidence type="ECO:0000313" key="9">
    <source>
        <dbReference type="Proteomes" id="UP000037784"/>
    </source>
</evidence>
<dbReference type="CDD" id="cd01936">
    <property type="entry name" value="Ntn_CA"/>
    <property type="match status" value="1"/>
</dbReference>
<sequence>MASPLEPDFRPMPPRLYRALVRLVLVAAILIAALLTYAFWPTTPHVEDLPDGGARYAVRILRDEWGVPHIFGQTDVDVAFGLAYAHAEDDFITIQQSIIAARGELARVYGRNAAANDYLVHLLRLHETMERHAETRLSPTMRAMLQAYADGLTHYAAQHPDEVLLDDIFPLTANDILAPSLHKAPLFFGLDDTLTDLLDPNRGQDATPTPLANRFDPLGIGTPLAGSNAIAVSPRRSANGETFLLVNSHQPWEGPVAWYEAHVHSEEGLDMVGATWPGVPVIIHGHNRALGWAFTVNKPNVVDVYRLEINPDNPNQYWFDGEWRDFEVDEARLRVKLLGRIEWTFTREVLWSVHGPALRTPTGTYAVRYAGMDEVGYYEQLYRMNKARTFEEWLDAMRYRALAMFNTVYADQEGNIFYLYNARVPVRSPEFDWQGDLPGTTSAALWTQEVPFEALPQVLNPASGFVQSTNATPFRTTVGDDNPSPDAYDATWGIETRMTNRAYRALELFGGDSSITADEFYAYKYDMAYSTQSAVARTIARVLANPPDDPEIQEALDLLASWDLQATPENRGAALVVLWLQPFGERLLEEEIPDEELHAHLLDAVRFLRAHYDRLDPRWEEVNHLKRGDLDIGLGGAPDVLHAVYSKPAEDGHLHGRAGDSYILIATWEQDGALHSQSIHQYGAATSRPESPHYADQALLFVRRQMKPVWMDEAEIREHLERAYQP</sequence>
<evidence type="ECO:0000256" key="6">
    <source>
        <dbReference type="PIRSR" id="PIRSR001227-2"/>
    </source>
</evidence>
<evidence type="ECO:0000256" key="2">
    <source>
        <dbReference type="ARBA" id="ARBA00022729"/>
    </source>
</evidence>
<keyword evidence="2" id="KW-0732">Signal</keyword>
<evidence type="ECO:0000256" key="4">
    <source>
        <dbReference type="ARBA" id="ARBA00023145"/>
    </source>
</evidence>
<dbReference type="GO" id="GO:0016811">
    <property type="term" value="F:hydrolase activity, acting on carbon-nitrogen (but not peptide) bonds, in linear amides"/>
    <property type="evidence" value="ECO:0007669"/>
    <property type="project" value="InterPro"/>
</dbReference>
<dbReference type="InterPro" id="IPR014395">
    <property type="entry name" value="Pen/GL7ACA/AHL_acylase"/>
</dbReference>
<keyword evidence="9" id="KW-1185">Reference proteome</keyword>
<gene>
    <name evidence="8" type="primary">pvdQ</name>
    <name evidence="8" type="ORF">ARMA_0226</name>
</gene>
<dbReference type="Pfam" id="PF01804">
    <property type="entry name" value="Penicil_amidase"/>
    <property type="match status" value="1"/>
</dbReference>
<keyword evidence="7" id="KW-1133">Transmembrane helix</keyword>
<dbReference type="Gene3D" id="1.10.439.10">
    <property type="entry name" value="Penicillin Amidohydrolase, domain 1"/>
    <property type="match status" value="1"/>
</dbReference>
<dbReference type="InterPro" id="IPR023343">
    <property type="entry name" value="Penicillin_amidase_dom1"/>
</dbReference>
<dbReference type="PANTHER" id="PTHR34218:SF3">
    <property type="entry name" value="ACYL-HOMOSERINE LACTONE ACYLASE PVDQ"/>
    <property type="match status" value="1"/>
</dbReference>
<feature type="binding site" evidence="6">
    <location>
        <position position="302"/>
    </location>
    <ligand>
        <name>Ca(2+)</name>
        <dbReference type="ChEBI" id="CHEBI:29108"/>
    </ligand>
</feature>
<dbReference type="EC" id="3.5.1.97" evidence="8"/>
<dbReference type="InParanoid" id="A0A0M8K512"/>
<comment type="cofactor">
    <cofactor evidence="6">
        <name>Ca(2+)</name>
        <dbReference type="ChEBI" id="CHEBI:29108"/>
    </cofactor>
    <text evidence="6">Binds 1 Ca(2+) ion per dimer.</text>
</comment>
<dbReference type="AlphaFoldDB" id="A0A0M8K512"/>
<keyword evidence="7" id="KW-0472">Membrane</keyword>
<comment type="caution">
    <text evidence="8">The sequence shown here is derived from an EMBL/GenBank/DDBJ whole genome shotgun (WGS) entry which is preliminary data.</text>
</comment>
<reference evidence="8 9" key="1">
    <citation type="journal article" date="2015" name="Genome Announc.">
        <title>Draft Genome Sequence of a Heterotrophic Facultative Anaerobic Thermophilic Bacterium, Ardenticatena maritima Strain 110ST.</title>
        <authorList>
            <person name="Kawaichi S."/>
            <person name="Yoshida T."/>
            <person name="Sako Y."/>
            <person name="Nakamura R."/>
        </authorList>
    </citation>
    <scope>NUCLEOTIDE SEQUENCE [LARGE SCALE GENOMIC DNA]</scope>
    <source>
        <strain evidence="8 9">110S</strain>
    </source>
</reference>
<evidence type="ECO:0000256" key="3">
    <source>
        <dbReference type="ARBA" id="ARBA00022801"/>
    </source>
</evidence>
<keyword evidence="6" id="KW-0479">Metal-binding</keyword>
<feature type="binding site" evidence="6">
    <location>
        <position position="303"/>
    </location>
    <ligand>
        <name>Ca(2+)</name>
        <dbReference type="ChEBI" id="CHEBI:29108"/>
    </ligand>
</feature>
<dbReference type="SUPFAM" id="SSF56235">
    <property type="entry name" value="N-terminal nucleophile aminohydrolases (Ntn hydrolases)"/>
    <property type="match status" value="1"/>
</dbReference>
<dbReference type="GO" id="GO:0017000">
    <property type="term" value="P:antibiotic biosynthetic process"/>
    <property type="evidence" value="ECO:0007669"/>
    <property type="project" value="InterPro"/>
</dbReference>
<dbReference type="InterPro" id="IPR029055">
    <property type="entry name" value="Ntn_hydrolases_N"/>
</dbReference>